<dbReference type="AlphaFoldDB" id="A0A4P7LIH9"/>
<proteinExistence type="predicted"/>
<protein>
    <submittedName>
        <fullName evidence="2">Uncharacterized protein</fullName>
    </submittedName>
</protein>
<dbReference type="Proteomes" id="UP000295294">
    <property type="component" value="Plasmid unnamed2"/>
</dbReference>
<dbReference type="RefSeq" id="WP_135707212.1">
    <property type="nucleotide sequence ID" value="NZ_CP038637.1"/>
</dbReference>
<keyword evidence="2" id="KW-0614">Plasmid</keyword>
<sequence>MTPGVMSESYFGSPAEKEVATAGNGELWLDKAALASRVKKSPVQGQEAEGITLRHLIEAIRALLRRIVSFFTGRPEAASGPSAEGQADPIKGGGYDDGPPLMATESPEGFQVKGPQEILDRVQTMVSGLVESATGQNLSASLRAALSTPELADPKIALRVLLQSNCDLDRQMNGVVSDLESRILVHISPAAARLDVSAEDALAVFASDIRRGGGTLAREFDPQGEMTPYVVELDRLDSALAAQRRAREQICATALEAGYSEAELAGLLDKYGVGQDALRNALALKHQATKELPENVVELKPFRQLRPVSEPPAAVQDVLSKLEAAGHLPPAEKAGIERVAAQHAALVGNDDLFEMEMQADDLSGFGKGSRPTT</sequence>
<accession>A0A4P7LIH9</accession>
<feature type="region of interest" description="Disordered" evidence="1">
    <location>
        <begin position="75"/>
        <end position="104"/>
    </location>
</feature>
<evidence type="ECO:0000313" key="2">
    <source>
        <dbReference type="EMBL" id="QBY56044.1"/>
    </source>
</evidence>
<evidence type="ECO:0000313" key="3">
    <source>
        <dbReference type="Proteomes" id="UP000295294"/>
    </source>
</evidence>
<gene>
    <name evidence="2" type="ORF">E0W60_33865</name>
</gene>
<evidence type="ECO:0000256" key="1">
    <source>
        <dbReference type="SAM" id="MobiDB-lite"/>
    </source>
</evidence>
<dbReference type="EMBL" id="CP038637">
    <property type="protein sequence ID" value="QBY56044.1"/>
    <property type="molecule type" value="Genomic_DNA"/>
</dbReference>
<reference evidence="2 3" key="1">
    <citation type="submission" date="2019-03" db="EMBL/GenBank/DDBJ databases">
        <title>Efficiently degradation of phenoxyalkanoic acid herbicides by Cupriavidus oxalaticus strain X32.</title>
        <authorList>
            <person name="Sheng X."/>
        </authorList>
    </citation>
    <scope>NUCLEOTIDE SEQUENCE [LARGE SCALE GENOMIC DNA]</scope>
    <source>
        <strain evidence="2 3">X32</strain>
        <plasmid evidence="2 3">unnamed2</plasmid>
    </source>
</reference>
<geneLocation type="plasmid" evidence="2">
    <name>unnamed2</name>
</geneLocation>
<organism evidence="2 3">
    <name type="scientific">Cupriavidus oxalaticus</name>
    <dbReference type="NCBI Taxonomy" id="96344"/>
    <lineage>
        <taxon>Bacteria</taxon>
        <taxon>Pseudomonadati</taxon>
        <taxon>Pseudomonadota</taxon>
        <taxon>Betaproteobacteria</taxon>
        <taxon>Burkholderiales</taxon>
        <taxon>Burkholderiaceae</taxon>
        <taxon>Cupriavidus</taxon>
    </lineage>
</organism>
<dbReference type="KEGG" id="cox:E0W60_33865"/>
<dbReference type="OrthoDB" id="8968084at2"/>
<name>A0A4P7LIH9_9BURK</name>